<keyword evidence="2" id="KW-1133">Transmembrane helix</keyword>
<evidence type="ECO:0008006" key="6">
    <source>
        <dbReference type="Google" id="ProtNLM"/>
    </source>
</evidence>
<dbReference type="InterPro" id="IPR005198">
    <property type="entry name" value="Glyco_hydro_76"/>
</dbReference>
<keyword evidence="2" id="KW-0812">Transmembrane</keyword>
<gene>
    <name evidence="4" type="ORF">ARMGADRAFT_974338</name>
</gene>
<feature type="compositionally biased region" description="Low complexity" evidence="1">
    <location>
        <begin position="411"/>
        <end position="425"/>
    </location>
</feature>
<dbReference type="GO" id="GO:0005975">
    <property type="term" value="P:carbohydrate metabolic process"/>
    <property type="evidence" value="ECO:0007669"/>
    <property type="project" value="InterPro"/>
</dbReference>
<evidence type="ECO:0000256" key="2">
    <source>
        <dbReference type="SAM" id="Phobius"/>
    </source>
</evidence>
<keyword evidence="5" id="KW-1185">Reference proteome</keyword>
<dbReference type="PANTHER" id="PTHR47791">
    <property type="entry name" value="MEIOTICALLY UP-REGULATED GENE 191 PROTEIN"/>
    <property type="match status" value="1"/>
</dbReference>
<dbReference type="InterPro" id="IPR008928">
    <property type="entry name" value="6-hairpin_glycosidase_sf"/>
</dbReference>
<dbReference type="Gene3D" id="1.50.10.20">
    <property type="match status" value="1"/>
</dbReference>
<name>A0A2H3CQR4_ARMGA</name>
<dbReference type="OrthoDB" id="2997393at2759"/>
<organism evidence="4 5">
    <name type="scientific">Armillaria gallica</name>
    <name type="common">Bulbous honey fungus</name>
    <name type="synonym">Armillaria bulbosa</name>
    <dbReference type="NCBI Taxonomy" id="47427"/>
    <lineage>
        <taxon>Eukaryota</taxon>
        <taxon>Fungi</taxon>
        <taxon>Dikarya</taxon>
        <taxon>Basidiomycota</taxon>
        <taxon>Agaricomycotina</taxon>
        <taxon>Agaricomycetes</taxon>
        <taxon>Agaricomycetidae</taxon>
        <taxon>Agaricales</taxon>
        <taxon>Marasmiineae</taxon>
        <taxon>Physalacriaceae</taxon>
        <taxon>Armillaria</taxon>
    </lineage>
</organism>
<dbReference type="EMBL" id="KZ293700">
    <property type="protein sequence ID" value="PBK84200.1"/>
    <property type="molecule type" value="Genomic_DNA"/>
</dbReference>
<keyword evidence="2" id="KW-0472">Membrane</keyword>
<dbReference type="STRING" id="47427.A0A2H3CQR4"/>
<evidence type="ECO:0000313" key="5">
    <source>
        <dbReference type="Proteomes" id="UP000217790"/>
    </source>
</evidence>
<dbReference type="InParanoid" id="A0A2H3CQR4"/>
<proteinExistence type="predicted"/>
<keyword evidence="3" id="KW-0732">Signal</keyword>
<evidence type="ECO:0000313" key="4">
    <source>
        <dbReference type="EMBL" id="PBK84200.1"/>
    </source>
</evidence>
<evidence type="ECO:0000256" key="3">
    <source>
        <dbReference type="SAM" id="SignalP"/>
    </source>
</evidence>
<evidence type="ECO:0000256" key="1">
    <source>
        <dbReference type="SAM" id="MobiDB-lite"/>
    </source>
</evidence>
<dbReference type="AlphaFoldDB" id="A0A2H3CQR4"/>
<reference evidence="5" key="1">
    <citation type="journal article" date="2017" name="Nat. Ecol. Evol.">
        <title>Genome expansion and lineage-specific genetic innovations in the forest pathogenic fungi Armillaria.</title>
        <authorList>
            <person name="Sipos G."/>
            <person name="Prasanna A.N."/>
            <person name="Walter M.C."/>
            <person name="O'Connor E."/>
            <person name="Balint B."/>
            <person name="Krizsan K."/>
            <person name="Kiss B."/>
            <person name="Hess J."/>
            <person name="Varga T."/>
            <person name="Slot J."/>
            <person name="Riley R."/>
            <person name="Boka B."/>
            <person name="Rigling D."/>
            <person name="Barry K."/>
            <person name="Lee J."/>
            <person name="Mihaltcheva S."/>
            <person name="LaButti K."/>
            <person name="Lipzen A."/>
            <person name="Waldron R."/>
            <person name="Moloney N.M."/>
            <person name="Sperisen C."/>
            <person name="Kredics L."/>
            <person name="Vagvoelgyi C."/>
            <person name="Patrignani A."/>
            <person name="Fitzpatrick D."/>
            <person name="Nagy I."/>
            <person name="Doyle S."/>
            <person name="Anderson J.B."/>
            <person name="Grigoriev I.V."/>
            <person name="Gueldener U."/>
            <person name="Muensterkoetter M."/>
            <person name="Nagy L.G."/>
        </authorList>
    </citation>
    <scope>NUCLEOTIDE SEQUENCE [LARGE SCALE GENOMIC DNA]</scope>
    <source>
        <strain evidence="5">Ar21-2</strain>
    </source>
</reference>
<feature type="transmembrane region" description="Helical" evidence="2">
    <location>
        <begin position="436"/>
        <end position="457"/>
    </location>
</feature>
<feature type="chain" id="PRO_5013756270" description="Glycoside hydrolase family 76 protein" evidence="3">
    <location>
        <begin position="21"/>
        <end position="591"/>
    </location>
</feature>
<dbReference type="SUPFAM" id="SSF48208">
    <property type="entry name" value="Six-hairpin glycosidases"/>
    <property type="match status" value="1"/>
</dbReference>
<accession>A0A2H3CQR4</accession>
<feature type="region of interest" description="Disordered" evidence="1">
    <location>
        <begin position="510"/>
        <end position="558"/>
    </location>
</feature>
<dbReference type="InterPro" id="IPR053169">
    <property type="entry name" value="MUG_Protein"/>
</dbReference>
<dbReference type="Pfam" id="PF03663">
    <property type="entry name" value="Glyco_hydro_76"/>
    <property type="match status" value="1"/>
</dbReference>
<feature type="region of interest" description="Disordered" evidence="1">
    <location>
        <begin position="401"/>
        <end position="430"/>
    </location>
</feature>
<feature type="signal peptide" evidence="3">
    <location>
        <begin position="1"/>
        <end position="20"/>
    </location>
</feature>
<dbReference type="Proteomes" id="UP000217790">
    <property type="component" value="Unassembled WGS sequence"/>
</dbReference>
<sequence>MRTFFLVWLLVVHCMALGAAQDLTPSISWKNPNITSSKDDRINIASAAIEKAVSMLQSDGQFNDSKRVTAGRLYAQMAELDRLTNQTKYKQTLKQCFALAESVNYDVFSILEYGYAAARAYAAYQDQDFLDRAVTSWTSARQYTISKEQAASGTMDVKQLNITPSCHADDYHQLLQLIRMLIPVTATMAGGTYYGTDSNDPTLTSLASGFFLVVSALLAEATSNQTYLNAAIESANFIQSHLLNPSNIVWESISSNASCSVNSWENPYASGIFIEGLVILANITRNVSTEALLRSTVVAVATDTQWQGLDGIIASSGSDPGGYYIVRALAALYERNTTSSDLREYTKEYIGVQYNAVIEHATSGGSNIYGAWTGPPSTSFSSDNQTIAISALLSAIQLVDHQPSSKPSDNPTSIAIASPSASTSPLPTKKNPTRTIVGGVVAGLAVLAIIIMGTFLLRGKYRRSNESHSAVDGSSPRTLTPFMDTSIPVSSEISGIFRMNQGKCARFSLAQNRGESSSSSGVAAGRGMDVHNGSTTPLRAPASPPNPLHTERGERMSTQDLLRLLSERLQSGRWKDMDDELPPEYHEGQTM</sequence>
<protein>
    <recommendedName>
        <fullName evidence="6">Glycoside hydrolase family 76 protein</fullName>
    </recommendedName>
</protein>
<dbReference type="PANTHER" id="PTHR47791:SF3">
    <property type="entry name" value="MEIOTICALLY UP-REGULATED GENE 191 PROTEIN"/>
    <property type="match status" value="1"/>
</dbReference>